<dbReference type="AlphaFoldDB" id="A0ABC9Z6S0"/>
<evidence type="ECO:0000259" key="1">
    <source>
        <dbReference type="Pfam" id="PF01609"/>
    </source>
</evidence>
<evidence type="ECO:0000313" key="2">
    <source>
        <dbReference type="EMBL" id="GAP33499.1"/>
    </source>
</evidence>
<dbReference type="InterPro" id="IPR012337">
    <property type="entry name" value="RNaseH-like_sf"/>
</dbReference>
<reference evidence="2 3" key="2">
    <citation type="journal article" date="2016" name="Genome Announc.">
        <title>Draft Genome Sequence of Erythromycin- and Oxytetracycline-Sensitive Nocardia seriolae Strain U-1 (NBRC 110359).</title>
        <authorList>
            <person name="Imajoh M."/>
            <person name="Sukeda M."/>
            <person name="Shimizu M."/>
            <person name="Yamane J."/>
            <person name="Ohnishi K."/>
            <person name="Oshima S."/>
        </authorList>
    </citation>
    <scope>NUCLEOTIDE SEQUENCE [LARGE SCALE GENOMIC DNA]</scope>
    <source>
        <strain evidence="2 3">U-1</strain>
    </source>
</reference>
<sequence>MMEPLKLPAVEELPGGSYLSALTGKSERQRLRSHRRRGLDTAAEGLPVRVIEYEIVNRAGEPGPIRPVTTILDPDQTAAVELAAAYAHRWEIETSFAKIETHQRTMAGCCARTARPWCARRSGGC</sequence>
<organism evidence="2 3">
    <name type="scientific">Nocardia seriolae</name>
    <dbReference type="NCBI Taxonomy" id="37332"/>
    <lineage>
        <taxon>Bacteria</taxon>
        <taxon>Bacillati</taxon>
        <taxon>Actinomycetota</taxon>
        <taxon>Actinomycetes</taxon>
        <taxon>Mycobacteriales</taxon>
        <taxon>Nocardiaceae</taxon>
        <taxon>Nocardia</taxon>
    </lineage>
</organism>
<keyword evidence="3" id="KW-1185">Reference proteome</keyword>
<dbReference type="InterPro" id="IPR002559">
    <property type="entry name" value="Transposase_11"/>
</dbReference>
<comment type="caution">
    <text evidence="2">The sequence shown here is derived from an EMBL/GenBank/DDBJ whole genome shotgun (WGS) entry which is preliminary data.</text>
</comment>
<dbReference type="Pfam" id="PF01609">
    <property type="entry name" value="DDE_Tnp_1"/>
    <property type="match status" value="1"/>
</dbReference>
<evidence type="ECO:0000313" key="3">
    <source>
        <dbReference type="Proteomes" id="UP000037179"/>
    </source>
</evidence>
<dbReference type="EMBL" id="BBYQ01000293">
    <property type="protein sequence ID" value="GAP33499.1"/>
    <property type="molecule type" value="Genomic_DNA"/>
</dbReference>
<dbReference type="SUPFAM" id="SSF53098">
    <property type="entry name" value="Ribonuclease H-like"/>
    <property type="match status" value="1"/>
</dbReference>
<dbReference type="Proteomes" id="UP000037179">
    <property type="component" value="Unassembled WGS sequence"/>
</dbReference>
<gene>
    <name evidence="2" type="ORF">NSK11_contig00293-0002</name>
</gene>
<name>A0ABC9Z6S0_9NOCA</name>
<proteinExistence type="predicted"/>
<protein>
    <submittedName>
        <fullName evidence="2">Transposase, IS4 family protein</fullName>
    </submittedName>
</protein>
<accession>A0ABC9Z6S0</accession>
<feature type="domain" description="Transposase IS4-like" evidence="1">
    <location>
        <begin position="15"/>
        <end position="102"/>
    </location>
</feature>
<reference evidence="3" key="1">
    <citation type="submission" date="2015-07" db="EMBL/GenBank/DDBJ databases">
        <title>Nocardia seriolae U-1 whole genome shotgun sequence.</title>
        <authorList>
            <person name="Imajoh M."/>
            <person name="Fukumoto Y."/>
            <person name="Sukeda M."/>
            <person name="Yamane J."/>
            <person name="Yamasaki K."/>
            <person name="Shimizu M."/>
            <person name="Ohnishi K."/>
            <person name="Oshima S."/>
        </authorList>
    </citation>
    <scope>NUCLEOTIDE SEQUENCE [LARGE SCALE GENOMIC DNA]</scope>
    <source>
        <strain evidence="3">U-1</strain>
    </source>
</reference>